<organism evidence="1 2">
    <name type="scientific">Glossina palpalis gambiensis</name>
    <dbReference type="NCBI Taxonomy" id="67801"/>
    <lineage>
        <taxon>Eukaryota</taxon>
        <taxon>Metazoa</taxon>
        <taxon>Ecdysozoa</taxon>
        <taxon>Arthropoda</taxon>
        <taxon>Hexapoda</taxon>
        <taxon>Insecta</taxon>
        <taxon>Pterygota</taxon>
        <taxon>Neoptera</taxon>
        <taxon>Endopterygota</taxon>
        <taxon>Diptera</taxon>
        <taxon>Brachycera</taxon>
        <taxon>Muscomorpha</taxon>
        <taxon>Hippoboscoidea</taxon>
        <taxon>Glossinidae</taxon>
        <taxon>Glossina</taxon>
    </lineage>
</organism>
<protein>
    <submittedName>
        <fullName evidence="1">Uncharacterized protein</fullName>
    </submittedName>
</protein>
<evidence type="ECO:0000313" key="1">
    <source>
        <dbReference type="EnsemblMetazoa" id="GPPI000069-PA"/>
    </source>
</evidence>
<dbReference type="Proteomes" id="UP000092460">
    <property type="component" value="Unassembled WGS sequence"/>
</dbReference>
<dbReference type="VEuPathDB" id="VectorBase:GPPI000069"/>
<evidence type="ECO:0000313" key="2">
    <source>
        <dbReference type="Proteomes" id="UP000092460"/>
    </source>
</evidence>
<sequence length="116" mass="13227">FRSLCVSIGPWIYRPIIFVGNINHGGYEEVDANIAGVRNEMSAGVVAMKQGLKNMKASWHYKFERASIHSRICFDDHLIPTSYNLATICRVLLEKKIIKRFSLVIKTKNPQFLTTV</sequence>
<accession>A0A1B0AKE9</accession>
<reference evidence="1" key="2">
    <citation type="submission" date="2020-05" db="UniProtKB">
        <authorList>
            <consortium name="EnsemblMetazoa"/>
        </authorList>
    </citation>
    <scope>IDENTIFICATION</scope>
    <source>
        <strain evidence="1">IAEA</strain>
    </source>
</reference>
<dbReference type="EnsemblMetazoa" id="GPPI000069-RA">
    <property type="protein sequence ID" value="GPPI000069-PA"/>
    <property type="gene ID" value="GPPI000069"/>
</dbReference>
<keyword evidence="2" id="KW-1185">Reference proteome</keyword>
<dbReference type="AlphaFoldDB" id="A0A1B0AKE9"/>
<name>A0A1B0AKE9_9MUSC</name>
<dbReference type="EMBL" id="JXJN01024915">
    <property type="status" value="NOT_ANNOTATED_CDS"/>
    <property type="molecule type" value="Genomic_DNA"/>
</dbReference>
<reference evidence="2" key="1">
    <citation type="submission" date="2015-01" db="EMBL/GenBank/DDBJ databases">
        <authorList>
            <person name="Aksoy S."/>
            <person name="Warren W."/>
            <person name="Wilson R.K."/>
        </authorList>
    </citation>
    <scope>NUCLEOTIDE SEQUENCE [LARGE SCALE GENOMIC DNA]</scope>
    <source>
        <strain evidence="2">IAEA</strain>
    </source>
</reference>
<proteinExistence type="predicted"/>